<gene>
    <name evidence="3" type="ORF">PSFLO_02180</name>
</gene>
<accession>A0A5C3EZW6</accession>
<evidence type="ECO:0000313" key="4">
    <source>
        <dbReference type="Proteomes" id="UP000323386"/>
    </source>
</evidence>
<dbReference type="Proteomes" id="UP000323386">
    <property type="component" value="Unassembled WGS sequence"/>
</dbReference>
<protein>
    <submittedName>
        <fullName evidence="3">Related to Calcium influx promoting protein ehs1</fullName>
    </submittedName>
</protein>
<dbReference type="AlphaFoldDB" id="A0A5C3EZW6"/>
<feature type="region of interest" description="Disordered" evidence="1">
    <location>
        <begin position="42"/>
        <end position="71"/>
    </location>
</feature>
<evidence type="ECO:0000313" key="3">
    <source>
        <dbReference type="EMBL" id="SPO36709.1"/>
    </source>
</evidence>
<reference evidence="3 4" key="1">
    <citation type="submission" date="2018-03" db="EMBL/GenBank/DDBJ databases">
        <authorList>
            <person name="Guldener U."/>
        </authorList>
    </citation>
    <scope>NUCLEOTIDE SEQUENCE [LARGE SCALE GENOMIC DNA]</scope>
    <source>
        <strain evidence="3 4">DAOM196992</strain>
    </source>
</reference>
<dbReference type="EMBL" id="OOIP01000005">
    <property type="protein sequence ID" value="SPO36709.1"/>
    <property type="molecule type" value="Genomic_DNA"/>
</dbReference>
<dbReference type="Pfam" id="PF12929">
    <property type="entry name" value="Mid1"/>
    <property type="match status" value="1"/>
</dbReference>
<evidence type="ECO:0000256" key="2">
    <source>
        <dbReference type="SAM" id="SignalP"/>
    </source>
</evidence>
<feature type="region of interest" description="Disordered" evidence="1">
    <location>
        <begin position="468"/>
        <end position="492"/>
    </location>
</feature>
<dbReference type="PANTHER" id="PTHR39142">
    <property type="entry name" value="MID1P"/>
    <property type="match status" value="1"/>
</dbReference>
<keyword evidence="4" id="KW-1185">Reference proteome</keyword>
<dbReference type="OrthoDB" id="5405745at2759"/>
<sequence length="644" mass="69446">MTTRRRLPRQHSSLFPPIPGPTAKLLALAYLCLLPWSSAQQATQPPTSPSASSSATSSQTPTSTTLSPATATPVALNDSSVVRARLNLNATTGAFFNFTIPASAYASDDTVRTWVSLSLCDGPDIPPYNLTENTKPTKKLLKSLGMSADEARASTNVAIYASSDPDTQRPGPDSSGLPASWKSYAVGGWASLQLDVRQREDDKDQPIWLGVWPPVDTRNQTTGVYEMQLVASTIAQLEAVDDSLRGRLDDTDTTNAMFLSSPYTTKPAPNLTAIVLPSAGRYSLATVSHFNSSFCAIQDAWGALQRSPSRVTVKTSETERFTAYNNVTDDFRTQFLVSGLQPGTNYTTWLVQTEAINNDPARGLTYTLYPSFKMQTKRNDFCRLVYDVDFCPNVAYSIPVSPDVSTESALATINRTVAPNYSNFSALVDTFPCGDSLFGMYSYVQSCDTCKSSYLDWLCAVTMPRCTDSLSDPQTQSRASQDGRSLTGAPTGENVDLLPYVVNRNATNSKRSYIGDELGAGSYGEVLPCIYNCYYVERTCPPILGWTCPAWDVTAQRDYGTFADSGDEGIGAGMNGGAGLDGSRFGGPERYVSVDGFGNAFCNALGVDIRLRESNSARTTAAAAASRRSLLLLSTLVVVILAAF</sequence>
<proteinExistence type="predicted"/>
<dbReference type="GO" id="GO:0005262">
    <property type="term" value="F:calcium channel activity"/>
    <property type="evidence" value="ECO:0007669"/>
    <property type="project" value="InterPro"/>
</dbReference>
<feature type="chain" id="PRO_5022680496" evidence="2">
    <location>
        <begin position="40"/>
        <end position="644"/>
    </location>
</feature>
<feature type="signal peptide" evidence="2">
    <location>
        <begin position="1"/>
        <end position="39"/>
    </location>
</feature>
<name>A0A5C3EZW6_9BASI</name>
<keyword evidence="2" id="KW-0732">Signal</keyword>
<evidence type="ECO:0000256" key="1">
    <source>
        <dbReference type="SAM" id="MobiDB-lite"/>
    </source>
</evidence>
<feature type="compositionally biased region" description="Polar residues" evidence="1">
    <location>
        <begin position="468"/>
        <end position="484"/>
    </location>
</feature>
<dbReference type="InterPro" id="IPR024338">
    <property type="entry name" value="MID1/Yam8"/>
</dbReference>
<dbReference type="PANTHER" id="PTHR39142:SF1">
    <property type="entry name" value="AEL197CP"/>
    <property type="match status" value="1"/>
</dbReference>
<organism evidence="3 4">
    <name type="scientific">Pseudozyma flocculosa</name>
    <dbReference type="NCBI Taxonomy" id="84751"/>
    <lineage>
        <taxon>Eukaryota</taxon>
        <taxon>Fungi</taxon>
        <taxon>Dikarya</taxon>
        <taxon>Basidiomycota</taxon>
        <taxon>Ustilaginomycotina</taxon>
        <taxon>Ustilaginomycetes</taxon>
        <taxon>Ustilaginales</taxon>
        <taxon>Ustilaginaceae</taxon>
        <taxon>Pseudozyma</taxon>
    </lineage>
</organism>
<dbReference type="GO" id="GO:0098703">
    <property type="term" value="P:calcium ion import across plasma membrane"/>
    <property type="evidence" value="ECO:0007669"/>
    <property type="project" value="InterPro"/>
</dbReference>